<organism evidence="2">
    <name type="scientific">Dendroctonus ponderosae</name>
    <name type="common">Mountain pine beetle</name>
    <dbReference type="NCBI Taxonomy" id="77166"/>
    <lineage>
        <taxon>Eukaryota</taxon>
        <taxon>Metazoa</taxon>
        <taxon>Ecdysozoa</taxon>
        <taxon>Arthropoda</taxon>
        <taxon>Hexapoda</taxon>
        <taxon>Insecta</taxon>
        <taxon>Pterygota</taxon>
        <taxon>Neoptera</taxon>
        <taxon>Endopterygota</taxon>
        <taxon>Coleoptera</taxon>
        <taxon>Polyphaga</taxon>
        <taxon>Cucujiformia</taxon>
        <taxon>Curculionidae</taxon>
        <taxon>Scolytinae</taxon>
        <taxon>Dendroctonus</taxon>
    </lineage>
</organism>
<dbReference type="AlphaFoldDB" id="N6T0Q1"/>
<dbReference type="OrthoDB" id="60621at2759"/>
<feature type="compositionally biased region" description="Acidic residues" evidence="1">
    <location>
        <begin position="62"/>
        <end position="83"/>
    </location>
</feature>
<evidence type="ECO:0000256" key="1">
    <source>
        <dbReference type="SAM" id="MobiDB-lite"/>
    </source>
</evidence>
<gene>
    <name evidence="2" type="ORF">YQE_09741</name>
</gene>
<dbReference type="HOGENOM" id="CLU_2388479_0_0_1"/>
<reference evidence="2" key="1">
    <citation type="journal article" date="2013" name="Genome Biol.">
        <title>Draft genome of the mountain pine beetle, Dendroctonus ponderosae Hopkins, a major forest pest.</title>
        <authorList>
            <person name="Keeling C.I."/>
            <person name="Yuen M.M."/>
            <person name="Liao N.Y."/>
            <person name="Docking T.R."/>
            <person name="Chan S.K."/>
            <person name="Taylor G.A."/>
            <person name="Palmquist D.L."/>
            <person name="Jackman S.D."/>
            <person name="Nguyen A."/>
            <person name="Li M."/>
            <person name="Henderson H."/>
            <person name="Janes J.K."/>
            <person name="Zhao Y."/>
            <person name="Pandoh P."/>
            <person name="Moore R."/>
            <person name="Sperling F.A."/>
            <person name="Huber D.P."/>
            <person name="Birol I."/>
            <person name="Jones S.J."/>
            <person name="Bohlmann J."/>
        </authorList>
    </citation>
    <scope>NUCLEOTIDE SEQUENCE</scope>
</reference>
<feature type="non-terminal residue" evidence="2">
    <location>
        <position position="1"/>
    </location>
</feature>
<feature type="compositionally biased region" description="Basic and acidic residues" evidence="1">
    <location>
        <begin position="84"/>
        <end position="94"/>
    </location>
</feature>
<name>N6T0Q1_DENPD</name>
<feature type="region of interest" description="Disordered" evidence="1">
    <location>
        <begin position="43"/>
        <end position="94"/>
    </location>
</feature>
<protein>
    <submittedName>
        <fullName evidence="2">Uncharacterized protein</fullName>
    </submittedName>
</protein>
<accession>N6T0Q1</accession>
<evidence type="ECO:0000313" key="2">
    <source>
        <dbReference type="EMBL" id="ENN73664.1"/>
    </source>
</evidence>
<dbReference type="EMBL" id="KB741154">
    <property type="protein sequence ID" value="ENN73664.1"/>
    <property type="molecule type" value="Genomic_DNA"/>
</dbReference>
<sequence>MEIFPFIQCHAQKFSIGARSVLLRSTQSLGAIFSSSHTKRFSKDRLNKSQDTLDSIKHSLSETEESDSETIESDDDAEEDESSMEMRNDPKKVH</sequence>
<proteinExistence type="predicted"/>